<gene>
    <name evidence="2" type="ORF">DL546_008149</name>
</gene>
<reference evidence="2 3" key="1">
    <citation type="submission" date="2018-08" db="EMBL/GenBank/DDBJ databases">
        <title>Draft genome of the lignicolous fungus Coniochaeta pulveracea.</title>
        <authorList>
            <person name="Borstlap C.J."/>
            <person name="De Witt R.N."/>
            <person name="Botha A."/>
            <person name="Volschenk H."/>
        </authorList>
    </citation>
    <scope>NUCLEOTIDE SEQUENCE [LARGE SCALE GENOMIC DNA]</scope>
    <source>
        <strain evidence="2 3">CAB683</strain>
    </source>
</reference>
<evidence type="ECO:0000256" key="1">
    <source>
        <dbReference type="SAM" id="SignalP"/>
    </source>
</evidence>
<evidence type="ECO:0000313" key="3">
    <source>
        <dbReference type="Proteomes" id="UP000275385"/>
    </source>
</evidence>
<name>A0A420YML0_9PEZI</name>
<sequence>MIAMLVPGLLSSAAFAVLASSVVAAATTNTPTLTSSDAPGGTTTCVSWGIPTGTTTLSTDTTTLSTVTTTSSTVISTSLRPRPTYQPCGGHRVKPKVCPRGQICIDDPYSQGCGLACDQSGICVKPTFCGGIAGLVCKDGKGKPDGRLCVDDPRDDCDPKKGGADCGGICV</sequence>
<dbReference type="OrthoDB" id="3799394at2759"/>
<feature type="chain" id="PRO_5019235661" evidence="1">
    <location>
        <begin position="20"/>
        <end position="171"/>
    </location>
</feature>
<evidence type="ECO:0000313" key="2">
    <source>
        <dbReference type="EMBL" id="RKU49143.1"/>
    </source>
</evidence>
<keyword evidence="3" id="KW-1185">Reference proteome</keyword>
<comment type="caution">
    <text evidence="2">The sequence shown here is derived from an EMBL/GenBank/DDBJ whole genome shotgun (WGS) entry which is preliminary data.</text>
</comment>
<feature type="signal peptide" evidence="1">
    <location>
        <begin position="1"/>
        <end position="19"/>
    </location>
</feature>
<dbReference type="EMBL" id="QVQW01000002">
    <property type="protein sequence ID" value="RKU49143.1"/>
    <property type="molecule type" value="Genomic_DNA"/>
</dbReference>
<protein>
    <submittedName>
        <fullName evidence="2">Uncharacterized protein</fullName>
    </submittedName>
</protein>
<dbReference type="Proteomes" id="UP000275385">
    <property type="component" value="Unassembled WGS sequence"/>
</dbReference>
<dbReference type="AlphaFoldDB" id="A0A420YML0"/>
<accession>A0A420YML0</accession>
<organism evidence="2 3">
    <name type="scientific">Coniochaeta pulveracea</name>
    <dbReference type="NCBI Taxonomy" id="177199"/>
    <lineage>
        <taxon>Eukaryota</taxon>
        <taxon>Fungi</taxon>
        <taxon>Dikarya</taxon>
        <taxon>Ascomycota</taxon>
        <taxon>Pezizomycotina</taxon>
        <taxon>Sordariomycetes</taxon>
        <taxon>Sordariomycetidae</taxon>
        <taxon>Coniochaetales</taxon>
        <taxon>Coniochaetaceae</taxon>
        <taxon>Coniochaeta</taxon>
    </lineage>
</organism>
<proteinExistence type="predicted"/>
<keyword evidence="1" id="KW-0732">Signal</keyword>